<keyword evidence="1" id="KW-0812">Transmembrane</keyword>
<dbReference type="EMBL" id="JBHRSL010000002">
    <property type="protein sequence ID" value="MFC3050911.1"/>
    <property type="molecule type" value="Genomic_DNA"/>
</dbReference>
<comment type="caution">
    <text evidence="2">The sequence shown here is derived from an EMBL/GenBank/DDBJ whole genome shotgun (WGS) entry which is preliminary data.</text>
</comment>
<gene>
    <name evidence="2" type="ORF">ACFOKA_03220</name>
</gene>
<proteinExistence type="predicted"/>
<reference evidence="3" key="1">
    <citation type="journal article" date="2019" name="Int. J. Syst. Evol. Microbiol.">
        <title>The Global Catalogue of Microorganisms (GCM) 10K type strain sequencing project: providing services to taxonomists for standard genome sequencing and annotation.</title>
        <authorList>
            <consortium name="The Broad Institute Genomics Platform"/>
            <consortium name="The Broad Institute Genome Sequencing Center for Infectious Disease"/>
            <person name="Wu L."/>
            <person name="Ma J."/>
        </authorList>
    </citation>
    <scope>NUCLEOTIDE SEQUENCE [LARGE SCALE GENOMIC DNA]</scope>
    <source>
        <strain evidence="3">KCTC 62164</strain>
    </source>
</reference>
<keyword evidence="1" id="KW-0472">Membrane</keyword>
<evidence type="ECO:0000313" key="2">
    <source>
        <dbReference type="EMBL" id="MFC3050911.1"/>
    </source>
</evidence>
<dbReference type="Proteomes" id="UP001595444">
    <property type="component" value="Unassembled WGS sequence"/>
</dbReference>
<feature type="transmembrane region" description="Helical" evidence="1">
    <location>
        <begin position="6"/>
        <end position="31"/>
    </location>
</feature>
<dbReference type="RefSeq" id="WP_194212379.1">
    <property type="nucleotide sequence ID" value="NZ_CP061205.1"/>
</dbReference>
<sequence>MTVEHIAALTMFILIGAAGLALLQDAFMCLYSQFRKAPRAHRQPSITDTAHISYRALNIK</sequence>
<evidence type="ECO:0000313" key="3">
    <source>
        <dbReference type="Proteomes" id="UP001595444"/>
    </source>
</evidence>
<evidence type="ECO:0000256" key="1">
    <source>
        <dbReference type="SAM" id="Phobius"/>
    </source>
</evidence>
<keyword evidence="1" id="KW-1133">Transmembrane helix</keyword>
<organism evidence="2 3">
    <name type="scientific">Kordiimonas pumila</name>
    <dbReference type="NCBI Taxonomy" id="2161677"/>
    <lineage>
        <taxon>Bacteria</taxon>
        <taxon>Pseudomonadati</taxon>
        <taxon>Pseudomonadota</taxon>
        <taxon>Alphaproteobacteria</taxon>
        <taxon>Kordiimonadales</taxon>
        <taxon>Kordiimonadaceae</taxon>
        <taxon>Kordiimonas</taxon>
    </lineage>
</organism>
<name>A0ABV7D173_9PROT</name>
<protein>
    <submittedName>
        <fullName evidence="2">Uncharacterized protein</fullName>
    </submittedName>
</protein>
<accession>A0ABV7D173</accession>
<keyword evidence="3" id="KW-1185">Reference proteome</keyword>